<protein>
    <submittedName>
        <fullName evidence="2">RQC domain-containing protein</fullName>
    </submittedName>
</protein>
<evidence type="ECO:0000313" key="3">
    <source>
        <dbReference type="Proteomes" id="UP000295008"/>
    </source>
</evidence>
<dbReference type="Gene3D" id="1.10.10.10">
    <property type="entry name" value="Winged helix-like DNA-binding domain superfamily/Winged helix DNA-binding domain"/>
    <property type="match status" value="1"/>
</dbReference>
<evidence type="ECO:0000259" key="1">
    <source>
        <dbReference type="Pfam" id="PF09382"/>
    </source>
</evidence>
<proteinExistence type="predicted"/>
<dbReference type="SUPFAM" id="SSF46785">
    <property type="entry name" value="Winged helix' DNA-binding domain"/>
    <property type="match status" value="1"/>
</dbReference>
<dbReference type="InterPro" id="IPR036388">
    <property type="entry name" value="WH-like_DNA-bd_sf"/>
</dbReference>
<sequence length="247" mass="27993">MTANFFNRAAPAVTPLKGRRGMGKRVNRVHYTLDPKNITDLPFEEIRTILRGADGMILRAGRTMLAKVLKGSREKKLLELGLDQNPAYGFYRHCSIEAITAKIDWAILNGFLDLEYDHRLPLLVYTERGWAIEKDTYSDELLERLRQEALSGSFELVTTLKDRDRGLILLLLAKIEATGDRRFIPALEAWCKADYKKVQRAIRHVISTLQQAGDLPLPEEAPESQTRGNVIDLAAYRARKEARSATS</sequence>
<comment type="caution">
    <text evidence="2">The sequence shown here is derived from an EMBL/GenBank/DDBJ whole genome shotgun (WGS) entry which is preliminary data.</text>
</comment>
<dbReference type="InterPro" id="IPR036390">
    <property type="entry name" value="WH_DNA-bd_sf"/>
</dbReference>
<dbReference type="NCBIfam" id="NF041107">
    <property type="entry name" value="RQC_minor_1"/>
    <property type="match status" value="1"/>
</dbReference>
<dbReference type="Pfam" id="PF09382">
    <property type="entry name" value="RQC"/>
    <property type="match status" value="1"/>
</dbReference>
<dbReference type="GO" id="GO:0006260">
    <property type="term" value="P:DNA replication"/>
    <property type="evidence" value="ECO:0007669"/>
    <property type="project" value="InterPro"/>
</dbReference>
<dbReference type="GO" id="GO:0006281">
    <property type="term" value="P:DNA repair"/>
    <property type="evidence" value="ECO:0007669"/>
    <property type="project" value="InterPro"/>
</dbReference>
<reference evidence="2 3" key="1">
    <citation type="submission" date="2019-03" db="EMBL/GenBank/DDBJ databases">
        <title>Genomic Encyclopedia of Type Strains, Phase IV (KMG-IV): sequencing the most valuable type-strain genomes for metagenomic binning, comparative biology and taxonomic classification.</title>
        <authorList>
            <person name="Goeker M."/>
        </authorList>
    </citation>
    <scope>NUCLEOTIDE SEQUENCE [LARGE SCALE GENOMIC DNA]</scope>
    <source>
        <strain evidence="2 3">LX-B</strain>
    </source>
</reference>
<feature type="domain" description="RQC" evidence="1">
    <location>
        <begin position="45"/>
        <end position="135"/>
    </location>
</feature>
<dbReference type="EMBL" id="SLUN01000016">
    <property type="protein sequence ID" value="TCL65964.1"/>
    <property type="molecule type" value="Genomic_DNA"/>
</dbReference>
<keyword evidence="3" id="KW-1185">Reference proteome</keyword>
<name>A0A4R1RIN3_HYDET</name>
<accession>A0A4R1RIN3</accession>
<dbReference type="GO" id="GO:0043138">
    <property type="term" value="F:3'-5' DNA helicase activity"/>
    <property type="evidence" value="ECO:0007669"/>
    <property type="project" value="InterPro"/>
</dbReference>
<dbReference type="InterPro" id="IPR018982">
    <property type="entry name" value="RQC_domain"/>
</dbReference>
<dbReference type="AlphaFoldDB" id="A0A4R1RIN3"/>
<gene>
    <name evidence="2" type="ORF">EDC14_101694</name>
</gene>
<organism evidence="2 3">
    <name type="scientific">Hydrogenispora ethanolica</name>
    <dbReference type="NCBI Taxonomy" id="1082276"/>
    <lineage>
        <taxon>Bacteria</taxon>
        <taxon>Bacillati</taxon>
        <taxon>Bacillota</taxon>
        <taxon>Hydrogenispora</taxon>
    </lineage>
</organism>
<evidence type="ECO:0000313" key="2">
    <source>
        <dbReference type="EMBL" id="TCL65964.1"/>
    </source>
</evidence>
<dbReference type="Proteomes" id="UP000295008">
    <property type="component" value="Unassembled WGS sequence"/>
</dbReference>